<gene>
    <name evidence="1" type="primary">Acey_s0155.g3058</name>
    <name evidence="1" type="ORF">Y032_0155g3058</name>
</gene>
<proteinExistence type="predicted"/>
<dbReference type="EMBL" id="JARK01001491">
    <property type="protein sequence ID" value="EYB95860.1"/>
    <property type="molecule type" value="Genomic_DNA"/>
</dbReference>
<name>A0A016SZG6_9BILA</name>
<evidence type="ECO:0000313" key="2">
    <source>
        <dbReference type="Proteomes" id="UP000024635"/>
    </source>
</evidence>
<reference evidence="2" key="1">
    <citation type="journal article" date="2015" name="Nat. Genet.">
        <title>The genome and transcriptome of the zoonotic hookworm Ancylostoma ceylanicum identify infection-specific gene families.</title>
        <authorList>
            <person name="Schwarz E.M."/>
            <person name="Hu Y."/>
            <person name="Antoshechkin I."/>
            <person name="Miller M.M."/>
            <person name="Sternberg P.W."/>
            <person name="Aroian R.V."/>
        </authorList>
    </citation>
    <scope>NUCLEOTIDE SEQUENCE</scope>
    <source>
        <strain evidence="2">HY135</strain>
    </source>
</reference>
<sequence length="84" mass="9377">MAGVWKKYYLNAYICSIWTKDTAEESIIGQLGSNSDSVPLMNCSVESRIHWNIAVESQRSTVRAYDDGTTDFILATARTVNLAQ</sequence>
<keyword evidence="2" id="KW-1185">Reference proteome</keyword>
<organism evidence="1 2">
    <name type="scientific">Ancylostoma ceylanicum</name>
    <dbReference type="NCBI Taxonomy" id="53326"/>
    <lineage>
        <taxon>Eukaryota</taxon>
        <taxon>Metazoa</taxon>
        <taxon>Ecdysozoa</taxon>
        <taxon>Nematoda</taxon>
        <taxon>Chromadorea</taxon>
        <taxon>Rhabditida</taxon>
        <taxon>Rhabditina</taxon>
        <taxon>Rhabditomorpha</taxon>
        <taxon>Strongyloidea</taxon>
        <taxon>Ancylostomatidae</taxon>
        <taxon>Ancylostomatinae</taxon>
        <taxon>Ancylostoma</taxon>
    </lineage>
</organism>
<comment type="caution">
    <text evidence="1">The sequence shown here is derived from an EMBL/GenBank/DDBJ whole genome shotgun (WGS) entry which is preliminary data.</text>
</comment>
<dbReference type="Proteomes" id="UP000024635">
    <property type="component" value="Unassembled WGS sequence"/>
</dbReference>
<accession>A0A016SZG6</accession>
<evidence type="ECO:0000313" key="1">
    <source>
        <dbReference type="EMBL" id="EYB95860.1"/>
    </source>
</evidence>
<protein>
    <submittedName>
        <fullName evidence="1">Uncharacterized protein</fullName>
    </submittedName>
</protein>
<dbReference type="AlphaFoldDB" id="A0A016SZG6"/>